<dbReference type="InterPro" id="IPR057670">
    <property type="entry name" value="SH3_retrovirus"/>
</dbReference>
<protein>
    <submittedName>
        <fullName evidence="5">Gag-pol polyprotein</fullName>
    </submittedName>
</protein>
<organism evidence="5 7">
    <name type="scientific">Cucumis melo var. makuwa</name>
    <name type="common">Oriental melon</name>
    <dbReference type="NCBI Taxonomy" id="1194695"/>
    <lineage>
        <taxon>Eukaryota</taxon>
        <taxon>Viridiplantae</taxon>
        <taxon>Streptophyta</taxon>
        <taxon>Embryophyta</taxon>
        <taxon>Tracheophyta</taxon>
        <taxon>Spermatophyta</taxon>
        <taxon>Magnoliopsida</taxon>
        <taxon>eudicotyledons</taxon>
        <taxon>Gunneridae</taxon>
        <taxon>Pentapetalae</taxon>
        <taxon>rosids</taxon>
        <taxon>fabids</taxon>
        <taxon>Cucurbitales</taxon>
        <taxon>Cucurbitaceae</taxon>
        <taxon>Benincaseae</taxon>
        <taxon>Cucumis</taxon>
    </lineage>
</organism>
<gene>
    <name evidence="5" type="ORF">E5676_scaffold1567G00490</name>
    <name evidence="4" type="ORF">E6C27_scaffold38G002690</name>
</gene>
<sequence length="532" mass="60505">MKVTAIEEVQDLTTLKLDELFGSLLTFEMAMSNRESKKVKRIAFKLACEQDTIVNQSDNEVNQDESIALLTKKFSKMARKFKSMNTAGRTVKTGRHDGENSARKGNDFSYRRNSDHDDDEVDDSMNAFTACITEINSKVESECSGNDEDEEVTLEKLKMLRKEDSEARAIQKERIQDLMEENEGLMGVVSSLKVKSKEVQHEYDQIIKSVKMQNSGTDSLDSILNSGQNGLNKYGLGFDASTKSVKITPKVRFVPASVKETTEPNWENMLAKKGVQTHVDVWYFDSGCSRHMTGNRSFFTELEECVSDHVTFGDGAKGKSDTGKLCINLCLNLQREKGQKIIRIRSDHGKEFDNEDLNNFCQSEGIHHEFVVLITPQQNGVVERKNKTLQEMAQDMIHAKSLPFNFCAEAVNTTCHIHNTVTTRSSTTVTLYELWKGRKPNVKYFHIFGSTCYILVDREYHRKWDVKSDQGVFLGYSQNSRAYRVFNIKSETVMETINVVVNDFEFNVNQFNSEDDETSVTPHVTSTPLMLF</sequence>
<dbReference type="InterPro" id="IPR001584">
    <property type="entry name" value="Integrase_cat-core"/>
</dbReference>
<accession>A0A5D3DQV7</accession>
<dbReference type="EMBL" id="SSTD01003575">
    <property type="protein sequence ID" value="TYK26033.1"/>
    <property type="molecule type" value="Genomic_DNA"/>
</dbReference>
<keyword evidence="1" id="KW-0378">Hydrolase</keyword>
<dbReference type="SUPFAM" id="SSF53098">
    <property type="entry name" value="Ribonuclease H-like"/>
    <property type="match status" value="1"/>
</dbReference>
<evidence type="ECO:0000313" key="5">
    <source>
        <dbReference type="EMBL" id="TYK26033.1"/>
    </source>
</evidence>
<reference evidence="6 7" key="1">
    <citation type="submission" date="2019-08" db="EMBL/GenBank/DDBJ databases">
        <title>Draft genome sequences of two oriental melons (Cucumis melo L. var makuwa).</title>
        <authorList>
            <person name="Kwon S.-Y."/>
        </authorList>
    </citation>
    <scope>NUCLEOTIDE SEQUENCE [LARGE SCALE GENOMIC DNA]</scope>
    <source>
        <strain evidence="7">cv. Chang Bougi</strain>
        <strain evidence="6">cv. SW 3</strain>
        <tissue evidence="5">Leaf</tissue>
    </source>
</reference>
<evidence type="ECO:0000259" key="3">
    <source>
        <dbReference type="PROSITE" id="PS50994"/>
    </source>
</evidence>
<dbReference type="Proteomes" id="UP000321947">
    <property type="component" value="Unassembled WGS sequence"/>
</dbReference>
<evidence type="ECO:0000313" key="7">
    <source>
        <dbReference type="Proteomes" id="UP000321947"/>
    </source>
</evidence>
<dbReference type="Pfam" id="PF22936">
    <property type="entry name" value="Pol_BBD"/>
    <property type="match status" value="1"/>
</dbReference>
<evidence type="ECO:0000313" key="6">
    <source>
        <dbReference type="Proteomes" id="UP000321393"/>
    </source>
</evidence>
<dbReference type="AlphaFoldDB" id="A0A5D3DQV7"/>
<dbReference type="InterPro" id="IPR012337">
    <property type="entry name" value="RNaseH-like_sf"/>
</dbReference>
<dbReference type="PANTHER" id="PTHR42648">
    <property type="entry name" value="TRANSPOSASE, PUTATIVE-RELATED"/>
    <property type="match status" value="1"/>
</dbReference>
<dbReference type="EMBL" id="SSTE01000699">
    <property type="protein sequence ID" value="KAA0067185.1"/>
    <property type="molecule type" value="Genomic_DNA"/>
</dbReference>
<dbReference type="InterPro" id="IPR036397">
    <property type="entry name" value="RNaseH_sf"/>
</dbReference>
<proteinExistence type="predicted"/>
<keyword evidence="1" id="KW-0645">Protease</keyword>
<feature type="domain" description="Integrase catalytic" evidence="3">
    <location>
        <begin position="260"/>
        <end position="439"/>
    </location>
</feature>
<dbReference type="PROSITE" id="PS50994">
    <property type="entry name" value="INTEGRASE"/>
    <property type="match status" value="1"/>
</dbReference>
<feature type="region of interest" description="Disordered" evidence="2">
    <location>
        <begin position="85"/>
        <end position="122"/>
    </location>
</feature>
<dbReference type="Pfam" id="PF25597">
    <property type="entry name" value="SH3_retrovirus"/>
    <property type="match status" value="1"/>
</dbReference>
<dbReference type="InterPro" id="IPR039537">
    <property type="entry name" value="Retrotran_Ty1/copia-like"/>
</dbReference>
<dbReference type="GO" id="GO:0008233">
    <property type="term" value="F:peptidase activity"/>
    <property type="evidence" value="ECO:0007669"/>
    <property type="project" value="UniProtKB-KW"/>
</dbReference>
<dbReference type="STRING" id="1194695.A0A5D3DQV7"/>
<dbReference type="OrthoDB" id="1751476at2759"/>
<name>A0A5D3DQV7_CUCMM</name>
<feature type="compositionally biased region" description="Basic and acidic residues" evidence="2">
    <location>
        <begin position="94"/>
        <end position="115"/>
    </location>
</feature>
<dbReference type="GO" id="GO:0003676">
    <property type="term" value="F:nucleic acid binding"/>
    <property type="evidence" value="ECO:0007669"/>
    <property type="project" value="InterPro"/>
</dbReference>
<dbReference type="InterPro" id="IPR054722">
    <property type="entry name" value="PolX-like_BBD"/>
</dbReference>
<evidence type="ECO:0000313" key="4">
    <source>
        <dbReference type="EMBL" id="KAA0067185.1"/>
    </source>
</evidence>
<evidence type="ECO:0000256" key="1">
    <source>
        <dbReference type="ARBA" id="ARBA00022670"/>
    </source>
</evidence>
<dbReference type="PANTHER" id="PTHR42648:SF21">
    <property type="entry name" value="CYSTEINE-RICH RLK (RECEPTOR-LIKE PROTEIN KINASE) 8"/>
    <property type="match status" value="1"/>
</dbReference>
<dbReference type="Gene3D" id="3.30.420.10">
    <property type="entry name" value="Ribonuclease H-like superfamily/Ribonuclease H"/>
    <property type="match status" value="1"/>
</dbReference>
<comment type="caution">
    <text evidence="5">The sequence shown here is derived from an EMBL/GenBank/DDBJ whole genome shotgun (WGS) entry which is preliminary data.</text>
</comment>
<dbReference type="Proteomes" id="UP000321393">
    <property type="component" value="Unassembled WGS sequence"/>
</dbReference>
<evidence type="ECO:0000256" key="2">
    <source>
        <dbReference type="SAM" id="MobiDB-lite"/>
    </source>
</evidence>
<dbReference type="GO" id="GO:0006508">
    <property type="term" value="P:proteolysis"/>
    <property type="evidence" value="ECO:0007669"/>
    <property type="project" value="UniProtKB-KW"/>
</dbReference>
<dbReference type="GO" id="GO:0015074">
    <property type="term" value="P:DNA integration"/>
    <property type="evidence" value="ECO:0007669"/>
    <property type="project" value="InterPro"/>
</dbReference>